<keyword evidence="2" id="KW-1133">Transmembrane helix</keyword>
<evidence type="ECO:0000259" key="3">
    <source>
        <dbReference type="Pfam" id="PF14285"/>
    </source>
</evidence>
<evidence type="ECO:0000256" key="2">
    <source>
        <dbReference type="SAM" id="Phobius"/>
    </source>
</evidence>
<protein>
    <submittedName>
        <fullName evidence="4">DUF4367 domain-containing protein</fullName>
    </submittedName>
</protein>
<dbReference type="RefSeq" id="WP_262431784.1">
    <property type="nucleotide sequence ID" value="NZ_JACRTE010000004.1"/>
</dbReference>
<gene>
    <name evidence="4" type="ORF">H8706_05330</name>
</gene>
<evidence type="ECO:0000313" key="5">
    <source>
        <dbReference type="Proteomes" id="UP000647416"/>
    </source>
</evidence>
<keyword evidence="5" id="KW-1185">Reference proteome</keyword>
<feature type="domain" description="DUF4367" evidence="3">
    <location>
        <begin position="204"/>
        <end position="309"/>
    </location>
</feature>
<dbReference type="AlphaFoldDB" id="A0A926FDI8"/>
<evidence type="ECO:0000256" key="1">
    <source>
        <dbReference type="SAM" id="MobiDB-lite"/>
    </source>
</evidence>
<proteinExistence type="predicted"/>
<accession>A0A926FDI8</accession>
<feature type="region of interest" description="Disordered" evidence="1">
    <location>
        <begin position="73"/>
        <end position="186"/>
    </location>
</feature>
<dbReference type="InterPro" id="IPR025377">
    <property type="entry name" value="DUF4367"/>
</dbReference>
<feature type="compositionally biased region" description="Low complexity" evidence="1">
    <location>
        <begin position="160"/>
        <end position="170"/>
    </location>
</feature>
<sequence>MSKQYKKAMDKIVLSDSLKEKIISDMVSADKKQKFKNSDTKIFYLRTFAGAAACFALLLGGFSVMKNYFPINPLQKPSTPQTEIYKPSENPTGKDENKPSDEKNTPSDVPKPSGRTDLTTPEENLPTQSDIKGNTEISAPADGPTGENPPFLQLPGGEGEQNPNGENEQNPNDEYDPPTLGGNPYEEISDIQTLEKKLGYAVNTPSYLPSGYKLDSISLIFGTRADITYSNSESEIVFRTEKSESDDISGVYETYERVENTDINGITAVLKGSGEKINIAVFKNGASAYSVYSPDGLVKDEIIKIIGSI</sequence>
<feature type="compositionally biased region" description="Polar residues" evidence="1">
    <location>
        <begin position="116"/>
        <end position="137"/>
    </location>
</feature>
<dbReference type="EMBL" id="JACRTE010000004">
    <property type="protein sequence ID" value="MBC8596290.1"/>
    <property type="molecule type" value="Genomic_DNA"/>
</dbReference>
<dbReference type="Pfam" id="PF14285">
    <property type="entry name" value="DUF4367"/>
    <property type="match status" value="1"/>
</dbReference>
<keyword evidence="2" id="KW-0812">Transmembrane</keyword>
<reference evidence="4" key="1">
    <citation type="submission" date="2020-08" db="EMBL/GenBank/DDBJ databases">
        <title>Genome public.</title>
        <authorList>
            <person name="Liu C."/>
            <person name="Sun Q."/>
        </authorList>
    </citation>
    <scope>NUCLEOTIDE SEQUENCE</scope>
    <source>
        <strain evidence="4">NSJ-50</strain>
    </source>
</reference>
<name>A0A926FDI8_9FIRM</name>
<dbReference type="Proteomes" id="UP000647416">
    <property type="component" value="Unassembled WGS sequence"/>
</dbReference>
<organism evidence="4 5">
    <name type="scientific">Qingrenia yutianensis</name>
    <dbReference type="NCBI Taxonomy" id="2763676"/>
    <lineage>
        <taxon>Bacteria</taxon>
        <taxon>Bacillati</taxon>
        <taxon>Bacillota</taxon>
        <taxon>Clostridia</taxon>
        <taxon>Eubacteriales</taxon>
        <taxon>Oscillospiraceae</taxon>
        <taxon>Qingrenia</taxon>
    </lineage>
</organism>
<comment type="caution">
    <text evidence="4">The sequence shown here is derived from an EMBL/GenBank/DDBJ whole genome shotgun (WGS) entry which is preliminary data.</text>
</comment>
<keyword evidence="2" id="KW-0472">Membrane</keyword>
<evidence type="ECO:0000313" key="4">
    <source>
        <dbReference type="EMBL" id="MBC8596290.1"/>
    </source>
</evidence>
<feature type="compositionally biased region" description="Basic and acidic residues" evidence="1">
    <location>
        <begin position="92"/>
        <end position="105"/>
    </location>
</feature>
<feature type="transmembrane region" description="Helical" evidence="2">
    <location>
        <begin position="43"/>
        <end position="65"/>
    </location>
</feature>